<reference evidence="1" key="1">
    <citation type="submission" date="2021-08" db="EMBL/GenBank/DDBJ databases">
        <title>Chromosome-Level Trichoderma cornu-damae using Hi-C Data.</title>
        <authorList>
            <person name="Kim C.S."/>
        </authorList>
    </citation>
    <scope>NUCLEOTIDE SEQUENCE</scope>
    <source>
        <strain evidence="1">KA19-0412C</strain>
    </source>
</reference>
<keyword evidence="2" id="KW-1185">Reference proteome</keyword>
<gene>
    <name evidence="1" type="ORF">Trco_007378</name>
</gene>
<dbReference type="EMBL" id="JAIWOZ010000006">
    <property type="protein sequence ID" value="KAH6603932.1"/>
    <property type="molecule type" value="Genomic_DNA"/>
</dbReference>
<dbReference type="Proteomes" id="UP000827724">
    <property type="component" value="Unassembled WGS sequence"/>
</dbReference>
<evidence type="ECO:0000313" key="2">
    <source>
        <dbReference type="Proteomes" id="UP000827724"/>
    </source>
</evidence>
<dbReference type="OrthoDB" id="10635311at2759"/>
<organism evidence="1 2">
    <name type="scientific">Trichoderma cornu-damae</name>
    <dbReference type="NCBI Taxonomy" id="654480"/>
    <lineage>
        <taxon>Eukaryota</taxon>
        <taxon>Fungi</taxon>
        <taxon>Dikarya</taxon>
        <taxon>Ascomycota</taxon>
        <taxon>Pezizomycotina</taxon>
        <taxon>Sordariomycetes</taxon>
        <taxon>Hypocreomycetidae</taxon>
        <taxon>Hypocreales</taxon>
        <taxon>Hypocreaceae</taxon>
        <taxon>Trichoderma</taxon>
    </lineage>
</organism>
<sequence length="344" mass="35259">MRLTMAPLSHLSRIPLHDAQVGAHGRGQIRLVHHQQVALRDAGASLPRHLVAAADVDDVDDEVGKLAAVVGRQVVAARFDEQQVRVELGVEILQGGEVGGDVLAHGGVRAASGFDGADALRGEGGVAGEKLGILSGEDVVCDGGERELVSEGEAERQHQGRLARTNGAIHATQTRGSALDDGHLPANVAAGAIEDFVRVAVLLSRGSAVGVGDDAVVGGGLVVVDGALVVAFSCGGTGAAADTWDTPAFSKAADFFLAMNSPILASISSESSGSRRSARASRCFSWNSSSGVCMASMASRRPFFKASSASFFSTYHASCLVLNLENLFLSSSTTCSGIGGDNSP</sequence>
<protein>
    <submittedName>
        <fullName evidence="1">Uncharacterized protein</fullName>
    </submittedName>
</protein>
<name>A0A9P8QJY1_9HYPO</name>
<accession>A0A9P8QJY1</accession>
<comment type="caution">
    <text evidence="1">The sequence shown here is derived from an EMBL/GenBank/DDBJ whole genome shotgun (WGS) entry which is preliminary data.</text>
</comment>
<evidence type="ECO:0000313" key="1">
    <source>
        <dbReference type="EMBL" id="KAH6603932.1"/>
    </source>
</evidence>
<proteinExistence type="predicted"/>
<dbReference type="AlphaFoldDB" id="A0A9P8QJY1"/>